<dbReference type="Gene3D" id="3.10.450.50">
    <property type="match status" value="1"/>
</dbReference>
<protein>
    <submittedName>
        <fullName evidence="2">Nuclear transport factor 2 family protein</fullName>
    </submittedName>
</protein>
<keyword evidence="1" id="KW-0732">Signal</keyword>
<gene>
    <name evidence="2" type="ORF">ACFSR5_10020</name>
</gene>
<dbReference type="Proteomes" id="UP001597545">
    <property type="component" value="Unassembled WGS sequence"/>
</dbReference>
<dbReference type="InterPro" id="IPR032710">
    <property type="entry name" value="NTF2-like_dom_sf"/>
</dbReference>
<keyword evidence="3" id="KW-1185">Reference proteome</keyword>
<evidence type="ECO:0000313" key="2">
    <source>
        <dbReference type="EMBL" id="MFD2547977.1"/>
    </source>
</evidence>
<feature type="signal peptide" evidence="1">
    <location>
        <begin position="1"/>
        <end position="22"/>
    </location>
</feature>
<name>A0ABW5KJM2_9SPHI</name>
<dbReference type="RefSeq" id="WP_380903290.1">
    <property type="nucleotide sequence ID" value="NZ_JBHUEG010000001.1"/>
</dbReference>
<comment type="caution">
    <text evidence="2">The sequence shown here is derived from an EMBL/GenBank/DDBJ whole genome shotgun (WGS) entry which is preliminary data.</text>
</comment>
<dbReference type="SUPFAM" id="SSF54427">
    <property type="entry name" value="NTF2-like"/>
    <property type="match status" value="1"/>
</dbReference>
<dbReference type="Pfam" id="PF12893">
    <property type="entry name" value="Lumazine_bd_2"/>
    <property type="match status" value="1"/>
</dbReference>
<evidence type="ECO:0000313" key="3">
    <source>
        <dbReference type="Proteomes" id="UP001597545"/>
    </source>
</evidence>
<reference evidence="3" key="1">
    <citation type="journal article" date="2019" name="Int. J. Syst. Evol. Microbiol.">
        <title>The Global Catalogue of Microorganisms (GCM) 10K type strain sequencing project: providing services to taxonomists for standard genome sequencing and annotation.</title>
        <authorList>
            <consortium name="The Broad Institute Genomics Platform"/>
            <consortium name="The Broad Institute Genome Sequencing Center for Infectious Disease"/>
            <person name="Wu L."/>
            <person name="Ma J."/>
        </authorList>
    </citation>
    <scope>NUCLEOTIDE SEQUENCE [LARGE SCALE GENOMIC DNA]</scope>
    <source>
        <strain evidence="3">KCTC 42662</strain>
    </source>
</reference>
<dbReference type="EMBL" id="JBHULR010000004">
    <property type="protein sequence ID" value="MFD2547977.1"/>
    <property type="molecule type" value="Genomic_DNA"/>
</dbReference>
<evidence type="ECO:0000256" key="1">
    <source>
        <dbReference type="SAM" id="SignalP"/>
    </source>
</evidence>
<dbReference type="InterPro" id="IPR039437">
    <property type="entry name" value="FrzH/put_lumazine-bd"/>
</dbReference>
<accession>A0ABW5KJM2</accession>
<organism evidence="2 3">
    <name type="scientific">Sphingobacterium suaedae</name>
    <dbReference type="NCBI Taxonomy" id="1686402"/>
    <lineage>
        <taxon>Bacteria</taxon>
        <taxon>Pseudomonadati</taxon>
        <taxon>Bacteroidota</taxon>
        <taxon>Sphingobacteriia</taxon>
        <taxon>Sphingobacteriales</taxon>
        <taxon>Sphingobacteriaceae</taxon>
        <taxon>Sphingobacterium</taxon>
    </lineage>
</organism>
<feature type="chain" id="PRO_5047502649" evidence="1">
    <location>
        <begin position="23"/>
        <end position="141"/>
    </location>
</feature>
<sequence>MKKTLTSIATALIMITSFSSFAAEKTNPLKYVASNKIIETYLAATTFGSIDFNNFLFTTDFEYTNSANGDRFNKLQYTDFLKAHKGIRYDCTTSYEILDQTGKACMAKVTMKFNTFTRIDYITLNNTAEGWKVNKVATTYP</sequence>
<proteinExistence type="predicted"/>